<keyword evidence="5" id="KW-0862">Zinc</keyword>
<evidence type="ECO:0000256" key="5">
    <source>
        <dbReference type="ARBA" id="ARBA00022833"/>
    </source>
</evidence>
<dbReference type="InterPro" id="IPR048538">
    <property type="entry name" value="Rrn7_cyclin_C"/>
</dbReference>
<name>A0ABR3R3S7_9PLEO</name>
<comment type="subcellular location">
    <subcellularLocation>
        <location evidence="1">Nucleus</location>
        <location evidence="1">Nucleolus</location>
    </subcellularLocation>
</comment>
<evidence type="ECO:0000256" key="8">
    <source>
        <dbReference type="ARBA" id="ARBA00023163"/>
    </source>
</evidence>
<protein>
    <submittedName>
        <fullName evidence="12">Uncharacterized protein</fullName>
    </submittedName>
</protein>
<dbReference type="EMBL" id="JAKIXB020000021">
    <property type="protein sequence ID" value="KAL1599076.1"/>
    <property type="molecule type" value="Genomic_DNA"/>
</dbReference>
<evidence type="ECO:0000259" key="10">
    <source>
        <dbReference type="Pfam" id="PF20644"/>
    </source>
</evidence>
<evidence type="ECO:0000256" key="9">
    <source>
        <dbReference type="ARBA" id="ARBA00023242"/>
    </source>
</evidence>
<evidence type="ECO:0000256" key="2">
    <source>
        <dbReference type="ARBA" id="ARBA00006899"/>
    </source>
</evidence>
<feature type="domain" description="Rrn7/TAF1B N-terminal cyclin" evidence="10">
    <location>
        <begin position="17"/>
        <end position="147"/>
    </location>
</feature>
<evidence type="ECO:0000256" key="3">
    <source>
        <dbReference type="ARBA" id="ARBA00022723"/>
    </source>
</evidence>
<accession>A0ABR3R3S7</accession>
<sequence>MPDFSGRQGLDLYFKSLQLILRHQLWYLVKEKGLPEELELIVFDLWALRVAQFGDRIASDSRADSQPQSQVFSTLETDESETDAARGIFRTPRGRDKKLSGVPNLLDSLALCYLGILTLRLPITPGDIYHLATEGKLAYRGAIKLLPLPMRDRLPPSYHATLNPNALLKYKRFYAAVTDLQISFTNDHKIVWAPLNYRLLLFRYLRNLALPLEVYDITIRLSKLLGYDFVLHQERKKRLGIRHLPEAQLAGCLVVCVKLLYPFDGEHRHPRSAAEPTAAVIDWQQWHKHLQSAKEEQRGAEQKVTIEELTKLEEKDVFDMAPDRLDQYLDFYADSFLDDAGIQRTMETDDFRNAIYHMFPIEGATTASADEALNSPPKDNTALVRAVHSSMQARVAVDDEHAQPGTLRPGQAYRIYKTEKDLPEHAKVFYEELAKLAGLSMDMLLMAVCSTEARMEQWRRKQDEVRAQTPAGE</sequence>
<keyword evidence="13" id="KW-1185">Reference proteome</keyword>
<evidence type="ECO:0000256" key="1">
    <source>
        <dbReference type="ARBA" id="ARBA00004604"/>
    </source>
</evidence>
<dbReference type="PANTHER" id="PTHR31576">
    <property type="entry name" value="TATA BOX-BINDING PROTEIN-ASSOCIATED FACTOR RNA POLYMERASE I SUBUNIT B"/>
    <property type="match status" value="1"/>
</dbReference>
<dbReference type="InterPro" id="IPR033599">
    <property type="entry name" value="TAF1B/Rrn7"/>
</dbReference>
<dbReference type="InterPro" id="IPR048540">
    <property type="entry name" value="Rrn7_cyclin_N"/>
</dbReference>
<feature type="domain" description="Rrn7/TAF1B C-terminal cyclin" evidence="11">
    <location>
        <begin position="167"/>
        <end position="334"/>
    </location>
</feature>
<evidence type="ECO:0000256" key="7">
    <source>
        <dbReference type="ARBA" id="ARBA00023125"/>
    </source>
</evidence>
<keyword evidence="3" id="KW-0479">Metal-binding</keyword>
<gene>
    <name evidence="12" type="ORF">SLS59_006527</name>
</gene>
<keyword evidence="6" id="KW-0805">Transcription regulation</keyword>
<keyword evidence="4" id="KW-0863">Zinc-finger</keyword>
<evidence type="ECO:0000256" key="4">
    <source>
        <dbReference type="ARBA" id="ARBA00022771"/>
    </source>
</evidence>
<keyword evidence="8" id="KW-0804">Transcription</keyword>
<evidence type="ECO:0000313" key="13">
    <source>
        <dbReference type="Proteomes" id="UP001521222"/>
    </source>
</evidence>
<keyword evidence="7" id="KW-0238">DNA-binding</keyword>
<reference evidence="12 13" key="1">
    <citation type="submission" date="2024-02" db="EMBL/GenBank/DDBJ databases">
        <title>De novo assembly and annotation of 12 fungi associated with fruit tree decline syndrome in Ontario, Canada.</title>
        <authorList>
            <person name="Sulman M."/>
            <person name="Ellouze W."/>
            <person name="Ilyukhin E."/>
        </authorList>
    </citation>
    <scope>NUCLEOTIDE SEQUENCE [LARGE SCALE GENOMIC DNA]</scope>
    <source>
        <strain evidence="12 13">M97-236</strain>
    </source>
</reference>
<keyword evidence="9" id="KW-0539">Nucleus</keyword>
<dbReference type="Pfam" id="PF20644">
    <property type="entry name" value="Rrn7_cyclin_N"/>
    <property type="match status" value="1"/>
</dbReference>
<dbReference type="PANTHER" id="PTHR31576:SF2">
    <property type="entry name" value="TATA BOX-BINDING PROTEIN-ASSOCIATED FACTOR RNA POLYMERASE I SUBUNIT B"/>
    <property type="match status" value="1"/>
</dbReference>
<organism evidence="12 13">
    <name type="scientific">Nothophoma quercina</name>
    <dbReference type="NCBI Taxonomy" id="749835"/>
    <lineage>
        <taxon>Eukaryota</taxon>
        <taxon>Fungi</taxon>
        <taxon>Dikarya</taxon>
        <taxon>Ascomycota</taxon>
        <taxon>Pezizomycotina</taxon>
        <taxon>Dothideomycetes</taxon>
        <taxon>Pleosporomycetidae</taxon>
        <taxon>Pleosporales</taxon>
        <taxon>Pleosporineae</taxon>
        <taxon>Didymellaceae</taxon>
        <taxon>Nothophoma</taxon>
    </lineage>
</organism>
<dbReference type="Proteomes" id="UP001521222">
    <property type="component" value="Unassembled WGS sequence"/>
</dbReference>
<evidence type="ECO:0000313" key="12">
    <source>
        <dbReference type="EMBL" id="KAL1599076.1"/>
    </source>
</evidence>
<dbReference type="Pfam" id="PF20645">
    <property type="entry name" value="Rrn7_cyclin_C"/>
    <property type="match status" value="1"/>
</dbReference>
<evidence type="ECO:0000259" key="11">
    <source>
        <dbReference type="Pfam" id="PF20645"/>
    </source>
</evidence>
<comment type="caution">
    <text evidence="12">The sequence shown here is derived from an EMBL/GenBank/DDBJ whole genome shotgun (WGS) entry which is preliminary data.</text>
</comment>
<proteinExistence type="inferred from homology"/>
<comment type="similarity">
    <text evidence="2">Belongs to the RRN7/TAF1B family.</text>
</comment>
<evidence type="ECO:0000256" key="6">
    <source>
        <dbReference type="ARBA" id="ARBA00023015"/>
    </source>
</evidence>